<feature type="compositionally biased region" description="Pro residues" evidence="1">
    <location>
        <begin position="78"/>
        <end position="92"/>
    </location>
</feature>
<accession>A0A1I1ZDJ9</accession>
<proteinExistence type="predicted"/>
<keyword evidence="3" id="KW-1185">Reference proteome</keyword>
<dbReference type="Proteomes" id="UP000325289">
    <property type="component" value="Unassembled WGS sequence"/>
</dbReference>
<organism evidence="2 3">
    <name type="scientific">Roseivivax sediminis</name>
    <dbReference type="NCBI Taxonomy" id="936889"/>
    <lineage>
        <taxon>Bacteria</taxon>
        <taxon>Pseudomonadati</taxon>
        <taxon>Pseudomonadota</taxon>
        <taxon>Alphaproteobacteria</taxon>
        <taxon>Rhodobacterales</taxon>
        <taxon>Roseobacteraceae</taxon>
        <taxon>Roseivivax</taxon>
    </lineage>
</organism>
<gene>
    <name evidence="2" type="ORF">SAMN04515678_10863</name>
</gene>
<feature type="region of interest" description="Disordered" evidence="1">
    <location>
        <begin position="67"/>
        <end position="216"/>
    </location>
</feature>
<feature type="compositionally biased region" description="Basic and acidic residues" evidence="1">
    <location>
        <begin position="148"/>
        <end position="165"/>
    </location>
</feature>
<feature type="compositionally biased region" description="Basic and acidic residues" evidence="1">
    <location>
        <begin position="192"/>
        <end position="204"/>
    </location>
</feature>
<dbReference type="AlphaFoldDB" id="A0A1I1ZDJ9"/>
<evidence type="ECO:0000256" key="1">
    <source>
        <dbReference type="SAM" id="MobiDB-lite"/>
    </source>
</evidence>
<evidence type="ECO:0000313" key="3">
    <source>
        <dbReference type="Proteomes" id="UP000325289"/>
    </source>
</evidence>
<protein>
    <submittedName>
        <fullName evidence="2">Uncharacterized protein</fullName>
    </submittedName>
</protein>
<dbReference type="RefSeq" id="WP_149756419.1">
    <property type="nucleotide sequence ID" value="NZ_FOMS01000008.1"/>
</dbReference>
<sequence length="416" mass="43054">MSLLSATQAGAGTWLLAGAVSLALHAGALAALVLPRTGDGTQAPGRPIVQSIVTLERLDSNVIARSSSGVAAEGDAPDPAPPQDRDPAPPAAPDTAAVLPAPPARLSPNNTPAAATTRPLPPLSGPGPIARRSGATAPDPASRALPQRAEDAPPSTRDDGTDRAAEMQASPTPQRDAPDRLALVPTPAPRAPPDRPEPPAEGRRSIAAGGAPSPQDLALGDLLKRIRATPADPCLVALPRRDGAERTALALIAAGQRAMADFSARLLTPADADMKQNRTLVDRRQCAALEYLRSALDYPALRLGLALDRAIVPSGGRLTGRIRGLGDRALTLLLVDTNGVVHDLARFTARRGDIAEFDVPLTRTGPRRDTEHLLLALATEAPPEALLDRAGQRAEEVFAGSGSRGARLASATFSVR</sequence>
<feature type="compositionally biased region" description="Low complexity" evidence="1">
    <location>
        <begin position="106"/>
        <end position="118"/>
    </location>
</feature>
<dbReference type="EMBL" id="FOMS01000008">
    <property type="protein sequence ID" value="SFE28583.1"/>
    <property type="molecule type" value="Genomic_DNA"/>
</dbReference>
<name>A0A1I1ZDJ9_9RHOB</name>
<reference evidence="2 3" key="1">
    <citation type="submission" date="2016-10" db="EMBL/GenBank/DDBJ databases">
        <authorList>
            <person name="Varghese N."/>
            <person name="Submissions S."/>
        </authorList>
    </citation>
    <scope>NUCLEOTIDE SEQUENCE [LARGE SCALE GENOMIC DNA]</scope>
    <source>
        <strain evidence="3">YIM D21,KCTC 23444,ACCC 10710</strain>
    </source>
</reference>
<dbReference type="OrthoDB" id="7864706at2"/>
<evidence type="ECO:0000313" key="2">
    <source>
        <dbReference type="EMBL" id="SFE28583.1"/>
    </source>
</evidence>